<feature type="transmembrane region" description="Helical" evidence="6">
    <location>
        <begin position="346"/>
        <end position="363"/>
    </location>
</feature>
<evidence type="ECO:0000313" key="9">
    <source>
        <dbReference type="Proteomes" id="UP000240429"/>
    </source>
</evidence>
<feature type="domain" description="Major facilitator superfamily (MFS) profile" evidence="7">
    <location>
        <begin position="59"/>
        <end position="460"/>
    </location>
</feature>
<keyword evidence="2 6" id="KW-0812">Transmembrane</keyword>
<feature type="transmembrane region" description="Helical" evidence="6">
    <location>
        <begin position="437"/>
        <end position="455"/>
    </location>
</feature>
<evidence type="ECO:0000313" key="8">
    <source>
        <dbReference type="EMBL" id="PSM39070.1"/>
    </source>
</evidence>
<dbReference type="EMBL" id="PYBJ01000027">
    <property type="protein sequence ID" value="PSM39070.1"/>
    <property type="molecule type" value="Genomic_DNA"/>
</dbReference>
<feature type="transmembrane region" description="Helical" evidence="6">
    <location>
        <begin position="408"/>
        <end position="431"/>
    </location>
</feature>
<dbReference type="InterPro" id="IPR036259">
    <property type="entry name" value="MFS_trans_sf"/>
</dbReference>
<dbReference type="Gene3D" id="1.20.1250.20">
    <property type="entry name" value="MFS general substrate transporter like domains"/>
    <property type="match status" value="2"/>
</dbReference>
<accession>A0A2P8PYK1</accession>
<comment type="caution">
    <text evidence="8">The sequence shown here is derived from an EMBL/GenBank/DDBJ whole genome shotgun (WGS) entry which is preliminary data.</text>
</comment>
<dbReference type="CDD" id="cd06174">
    <property type="entry name" value="MFS"/>
    <property type="match status" value="1"/>
</dbReference>
<dbReference type="PROSITE" id="PS50850">
    <property type="entry name" value="MFS"/>
    <property type="match status" value="1"/>
</dbReference>
<name>A0A2P8PYK1_9ACTN</name>
<evidence type="ECO:0000256" key="1">
    <source>
        <dbReference type="ARBA" id="ARBA00004651"/>
    </source>
</evidence>
<keyword evidence="9" id="KW-1185">Reference proteome</keyword>
<dbReference type="Pfam" id="PF13347">
    <property type="entry name" value="MFS_2"/>
    <property type="match status" value="1"/>
</dbReference>
<evidence type="ECO:0000259" key="7">
    <source>
        <dbReference type="PROSITE" id="PS50850"/>
    </source>
</evidence>
<dbReference type="InterPro" id="IPR020846">
    <property type="entry name" value="MFS_dom"/>
</dbReference>
<feature type="transmembrane region" description="Helical" evidence="6">
    <location>
        <begin position="101"/>
        <end position="122"/>
    </location>
</feature>
<dbReference type="PANTHER" id="PTHR23528">
    <property type="match status" value="1"/>
</dbReference>
<proteinExistence type="predicted"/>
<dbReference type="GO" id="GO:0022857">
    <property type="term" value="F:transmembrane transporter activity"/>
    <property type="evidence" value="ECO:0007669"/>
    <property type="project" value="InterPro"/>
</dbReference>
<evidence type="ECO:0000256" key="3">
    <source>
        <dbReference type="ARBA" id="ARBA00022989"/>
    </source>
</evidence>
<gene>
    <name evidence="8" type="ORF">C6Y14_34210</name>
</gene>
<feature type="transmembrane region" description="Helical" evidence="6">
    <location>
        <begin position="315"/>
        <end position="334"/>
    </location>
</feature>
<keyword evidence="4 6" id="KW-0472">Membrane</keyword>
<sequence>MVARPLTGKNVRPRFSPPSGLNAASARSARLPKAIHMHLPFLRPGELKRSPHEGAGLRLWPVLASLFLINVFGYAAIGGVLSVLLPAQVRRIAGDAAPSTLALITGVSAIASLAVPPVIGLLSDRTRSRWGRRTPWILFGGLATAVSLLLLGAVGSVAGLLIGWFLVQGTVNIGLNVVLTTIPDRIPSHRHGLASTVQGLGLPVGSVIGVQLGALFVDSAALGYGLLAAAFALASAVSAWLAREVRHSPPERHRPRSAGTELRQMFAGLTSSDYRWVFVSRTVLYLGYNMVNGFTLYILQDFIAPPLGVTAAEGVATALTISLVFVTVGTACAGPLVDRFGRHRGFVLMSSLLLSSALFIPLRWQTWSAFLFCTALSGFALGVFLGVDLALATLVLPKTGDAGRDLGVFHIALTAPQVIAPFIASLAVTILGGYPTLFLLGGSIALIGSLAVLRVRTQTVSTQHPHWETP</sequence>
<protein>
    <submittedName>
        <fullName evidence="8">MFS transporter</fullName>
    </submittedName>
</protein>
<feature type="transmembrane region" description="Helical" evidence="6">
    <location>
        <begin position="194"/>
        <end position="216"/>
    </location>
</feature>
<feature type="transmembrane region" description="Helical" evidence="6">
    <location>
        <begin position="161"/>
        <end position="182"/>
    </location>
</feature>
<evidence type="ECO:0000256" key="4">
    <source>
        <dbReference type="ARBA" id="ARBA00023136"/>
    </source>
</evidence>
<feature type="region of interest" description="Disordered" evidence="5">
    <location>
        <begin position="1"/>
        <end position="23"/>
    </location>
</feature>
<dbReference type="GO" id="GO:0005886">
    <property type="term" value="C:plasma membrane"/>
    <property type="evidence" value="ECO:0007669"/>
    <property type="project" value="UniProtKB-SubCell"/>
</dbReference>
<keyword evidence="3 6" id="KW-1133">Transmembrane helix</keyword>
<evidence type="ECO:0000256" key="6">
    <source>
        <dbReference type="SAM" id="Phobius"/>
    </source>
</evidence>
<dbReference type="SUPFAM" id="SSF103473">
    <property type="entry name" value="MFS general substrate transporter"/>
    <property type="match status" value="1"/>
</dbReference>
<feature type="transmembrane region" description="Helical" evidence="6">
    <location>
        <begin position="222"/>
        <end position="242"/>
    </location>
</feature>
<comment type="subcellular location">
    <subcellularLocation>
        <location evidence="1">Cell membrane</location>
        <topology evidence="1">Multi-pass membrane protein</topology>
    </subcellularLocation>
</comment>
<reference evidence="8 9" key="1">
    <citation type="submission" date="2018-03" db="EMBL/GenBank/DDBJ databases">
        <title>Streptomyces dioscori sp. nov., a novel endophytic actinobacterium isolated from bulbil of Dioscorea bulbifera L.</title>
        <authorList>
            <person name="Zhikuan W."/>
        </authorList>
    </citation>
    <scope>NUCLEOTIDE SEQUENCE [LARGE SCALE GENOMIC DNA]</scope>
    <source>
        <strain evidence="8 9">A217</strain>
    </source>
</reference>
<organism evidence="8 9">
    <name type="scientific">Streptomyces dioscori</name>
    <dbReference type="NCBI Taxonomy" id="2109333"/>
    <lineage>
        <taxon>Bacteria</taxon>
        <taxon>Bacillati</taxon>
        <taxon>Actinomycetota</taxon>
        <taxon>Actinomycetes</taxon>
        <taxon>Kitasatosporales</taxon>
        <taxon>Streptomycetaceae</taxon>
        <taxon>Streptomyces</taxon>
        <taxon>Streptomyces aurantiacus group</taxon>
    </lineage>
</organism>
<feature type="transmembrane region" description="Helical" evidence="6">
    <location>
        <begin position="134"/>
        <end position="155"/>
    </location>
</feature>
<evidence type="ECO:0000256" key="2">
    <source>
        <dbReference type="ARBA" id="ARBA00022692"/>
    </source>
</evidence>
<dbReference type="Proteomes" id="UP000240429">
    <property type="component" value="Unassembled WGS sequence"/>
</dbReference>
<feature type="transmembrane region" description="Helical" evidence="6">
    <location>
        <begin position="369"/>
        <end position="396"/>
    </location>
</feature>
<evidence type="ECO:0000256" key="5">
    <source>
        <dbReference type="SAM" id="MobiDB-lite"/>
    </source>
</evidence>
<dbReference type="PANTHER" id="PTHR23528:SF1">
    <property type="entry name" value="MAJOR FACILITATOR SUPERFAMILY (MFS) PROFILE DOMAIN-CONTAINING PROTEIN"/>
    <property type="match status" value="1"/>
</dbReference>
<dbReference type="AlphaFoldDB" id="A0A2P8PYK1"/>
<feature type="transmembrane region" description="Helical" evidence="6">
    <location>
        <begin position="59"/>
        <end position="81"/>
    </location>
</feature>
<feature type="transmembrane region" description="Helical" evidence="6">
    <location>
        <begin position="283"/>
        <end position="303"/>
    </location>
</feature>